<reference evidence="6" key="1">
    <citation type="submission" date="2011-03" db="EMBL/GenBank/DDBJ databases">
        <title>Draft genome sequence of Brevundimonas diminuta.</title>
        <authorList>
            <person name="Brown P.J.B."/>
            <person name="Buechlein A."/>
            <person name="Hemmerich C."/>
            <person name="Brun Y.V."/>
        </authorList>
    </citation>
    <scope>NUCLEOTIDE SEQUENCE [LARGE SCALE GENOMIC DNA]</scope>
    <source>
        <strain evidence="6">C19</strain>
    </source>
</reference>
<dbReference type="PANTHER" id="PTHR44051">
    <property type="entry name" value="GLUTATHIONE S-TRANSFERASE-RELATED"/>
    <property type="match status" value="1"/>
</dbReference>
<protein>
    <submittedName>
        <fullName evidence="5">Glutathione S-transferase, C-terminal domain protein</fullName>
    </submittedName>
</protein>
<proteinExistence type="inferred from homology"/>
<dbReference type="PROSITE" id="PS50405">
    <property type="entry name" value="GST_CTER"/>
    <property type="match status" value="1"/>
</dbReference>
<name>F4QKI8_9CAUL</name>
<accession>F4QKI8</accession>
<gene>
    <name evidence="5" type="ORF">ABI_05730</name>
</gene>
<dbReference type="InterPro" id="IPR036249">
    <property type="entry name" value="Thioredoxin-like_sf"/>
</dbReference>
<dbReference type="SUPFAM" id="SSF52833">
    <property type="entry name" value="Thioredoxin-like"/>
    <property type="match status" value="1"/>
</dbReference>
<dbReference type="SFLD" id="SFLDS00019">
    <property type="entry name" value="Glutathione_Transferase_(cytos"/>
    <property type="match status" value="1"/>
</dbReference>
<keyword evidence="2 5" id="KW-0808">Transferase</keyword>
<dbReference type="STRING" id="715226.ABI_05730"/>
<dbReference type="Proteomes" id="UP000006512">
    <property type="component" value="Unassembled WGS sequence"/>
</dbReference>
<dbReference type="eggNOG" id="COG0625">
    <property type="taxonomic scope" value="Bacteria"/>
</dbReference>
<dbReference type="Pfam" id="PF00043">
    <property type="entry name" value="GST_C"/>
    <property type="match status" value="1"/>
</dbReference>
<dbReference type="CDD" id="cd03056">
    <property type="entry name" value="GST_N_4"/>
    <property type="match status" value="1"/>
</dbReference>
<dbReference type="Pfam" id="PF13409">
    <property type="entry name" value="GST_N_2"/>
    <property type="match status" value="1"/>
</dbReference>
<dbReference type="InterPro" id="IPR004046">
    <property type="entry name" value="GST_C"/>
</dbReference>
<evidence type="ECO:0000256" key="2">
    <source>
        <dbReference type="ARBA" id="ARBA00022679"/>
    </source>
</evidence>
<dbReference type="RefSeq" id="WP_006271310.1">
    <property type="nucleotide sequence ID" value="NZ_GL883077.1"/>
</dbReference>
<feature type="domain" description="GST N-terminal" evidence="3">
    <location>
        <begin position="1"/>
        <end position="81"/>
    </location>
</feature>
<dbReference type="EMBL" id="GL883077">
    <property type="protein sequence ID" value="EGF92140.1"/>
    <property type="molecule type" value="Genomic_DNA"/>
</dbReference>
<evidence type="ECO:0000256" key="1">
    <source>
        <dbReference type="ARBA" id="ARBA00007409"/>
    </source>
</evidence>
<evidence type="ECO:0000313" key="5">
    <source>
        <dbReference type="EMBL" id="EGF92140.1"/>
    </source>
</evidence>
<organism evidence="5 6">
    <name type="scientific">Asticcacaulis biprosthecium C19</name>
    <dbReference type="NCBI Taxonomy" id="715226"/>
    <lineage>
        <taxon>Bacteria</taxon>
        <taxon>Pseudomonadati</taxon>
        <taxon>Pseudomonadota</taxon>
        <taxon>Alphaproteobacteria</taxon>
        <taxon>Caulobacterales</taxon>
        <taxon>Caulobacteraceae</taxon>
        <taxon>Asticcacaulis</taxon>
    </lineage>
</organism>
<dbReference type="OrthoDB" id="9810080at2"/>
<evidence type="ECO:0000313" key="6">
    <source>
        <dbReference type="Proteomes" id="UP000006512"/>
    </source>
</evidence>
<dbReference type="InterPro" id="IPR040079">
    <property type="entry name" value="Glutathione_S-Trfase"/>
</dbReference>
<comment type="similarity">
    <text evidence="1">Belongs to the GST superfamily.</text>
</comment>
<dbReference type="SUPFAM" id="SSF47616">
    <property type="entry name" value="GST C-terminal domain-like"/>
    <property type="match status" value="1"/>
</dbReference>
<feature type="domain" description="GST C-terminal" evidence="4">
    <location>
        <begin position="86"/>
        <end position="207"/>
    </location>
</feature>
<dbReference type="GO" id="GO:0016740">
    <property type="term" value="F:transferase activity"/>
    <property type="evidence" value="ECO:0007669"/>
    <property type="project" value="UniProtKB-KW"/>
</dbReference>
<dbReference type="AlphaFoldDB" id="F4QKI8"/>
<dbReference type="InterPro" id="IPR004045">
    <property type="entry name" value="Glutathione_S-Trfase_N"/>
</dbReference>
<evidence type="ECO:0000259" key="3">
    <source>
        <dbReference type="PROSITE" id="PS50404"/>
    </source>
</evidence>
<dbReference type="InterPro" id="IPR036282">
    <property type="entry name" value="Glutathione-S-Trfase_C_sf"/>
</dbReference>
<dbReference type="SFLD" id="SFLDG00358">
    <property type="entry name" value="Main_(cytGST)"/>
    <property type="match status" value="1"/>
</dbReference>
<dbReference type="FunFam" id="3.40.30.10:FF:000039">
    <property type="entry name" value="Glutathione S-transferase domain"/>
    <property type="match status" value="1"/>
</dbReference>
<dbReference type="PROSITE" id="PS50404">
    <property type="entry name" value="GST_NTER"/>
    <property type="match status" value="1"/>
</dbReference>
<dbReference type="Gene3D" id="1.20.1050.10">
    <property type="match status" value="1"/>
</dbReference>
<keyword evidence="6" id="KW-1185">Reference proteome</keyword>
<dbReference type="PANTHER" id="PTHR44051:SF2">
    <property type="entry name" value="HYPOTHETICAL GLUTATHIONE S-TRANSFERASE LIKE PROTEIN"/>
    <property type="match status" value="1"/>
</dbReference>
<dbReference type="InterPro" id="IPR010987">
    <property type="entry name" value="Glutathione-S-Trfase_C-like"/>
</dbReference>
<evidence type="ECO:0000259" key="4">
    <source>
        <dbReference type="PROSITE" id="PS50405"/>
    </source>
</evidence>
<dbReference type="Gene3D" id="3.40.30.10">
    <property type="entry name" value="Glutaredoxin"/>
    <property type="match status" value="1"/>
</dbReference>
<dbReference type="HOGENOM" id="CLU_011226_6_0_5"/>
<sequence length="207" mass="22497">MIKLYTHPLSGNAHRAELTLRALNVPHDLIVVDLANKAQKQPEFLALNPFGQVPVLDDNGTVIWDSVAIMTYLGLTYGDGTLLPRDPALFAQVTAWLAKTAGPIAYGLGAARRANIFRTGQDLEPLIRTGREFLDTIESLLSTREWLVGDHLTLADIGCCSYVASAPEGNVDLAPYPHVQAWLSRIEAQSWFTPLAPVPVGLRAAST</sequence>